<dbReference type="PANTHER" id="PTHR47089:SF1">
    <property type="entry name" value="GUANOSINE ABC TRANSPORTER PERMEASE PROTEIN NUPP"/>
    <property type="match status" value="1"/>
</dbReference>
<sequence length="377" mass="40412">MSNPYAKLPVWVDYGLIPLINLLVAFLVAGLVVLLVGENPLNAAYYMITGAFGRGEYLGFTLYYATTFIFTGLSVAVAFHAGLFNIGSEGQAYIGGIGVALACLWLDRVLPWYGVLPLAMIGAAFFGALWAFLPGWLQAKRGSHIVITTIMFNFIAASLMVYLLTRVLKPMGSMAPQTRTFDAGGQLPKLDWLMGLFGLNIGNAPFNISFLLALAAAFGCWVLIWRTRFGFEMRTMGHSPSAARYAGISESRITIIVMMISGALAGLMALNPIMGEQARMQLDFVQGAGFVGIAVALMGRSHPAGIIPAAILFGMLYQGGAEIAFEMPAISRDMIVIIQGLVILFAGALENMFRPAIGRFFAGLTARAPAARQAKGA</sequence>
<dbReference type="GO" id="GO:0005886">
    <property type="term" value="C:plasma membrane"/>
    <property type="evidence" value="ECO:0007669"/>
    <property type="project" value="UniProtKB-SubCell"/>
</dbReference>
<dbReference type="InterPro" id="IPR001851">
    <property type="entry name" value="ABC_transp_permease"/>
</dbReference>
<keyword evidence="5 6" id="KW-0472">Membrane</keyword>
<evidence type="ECO:0000256" key="2">
    <source>
        <dbReference type="ARBA" id="ARBA00022475"/>
    </source>
</evidence>
<evidence type="ECO:0000256" key="5">
    <source>
        <dbReference type="ARBA" id="ARBA00023136"/>
    </source>
</evidence>
<keyword evidence="2" id="KW-1003">Cell membrane</keyword>
<feature type="transmembrane region" description="Helical" evidence="6">
    <location>
        <begin position="113"/>
        <end position="133"/>
    </location>
</feature>
<feature type="transmembrane region" description="Helical" evidence="6">
    <location>
        <begin position="145"/>
        <end position="164"/>
    </location>
</feature>
<dbReference type="CDD" id="cd06580">
    <property type="entry name" value="TM_PBP1_transp_TpRbsC_like"/>
    <property type="match status" value="1"/>
</dbReference>
<feature type="transmembrane region" description="Helical" evidence="6">
    <location>
        <begin position="330"/>
        <end position="349"/>
    </location>
</feature>
<feature type="transmembrane region" description="Helical" evidence="6">
    <location>
        <begin position="306"/>
        <end position="324"/>
    </location>
</feature>
<dbReference type="Proteomes" id="UP000186364">
    <property type="component" value="Unassembled WGS sequence"/>
</dbReference>
<dbReference type="GO" id="GO:0022857">
    <property type="term" value="F:transmembrane transporter activity"/>
    <property type="evidence" value="ECO:0007669"/>
    <property type="project" value="InterPro"/>
</dbReference>
<comment type="subcellular location">
    <subcellularLocation>
        <location evidence="1">Cell membrane</location>
        <topology evidence="1">Multi-pass membrane protein</topology>
    </subcellularLocation>
</comment>
<organism evidence="7 8">
    <name type="scientific">Xaviernesmea oryzae</name>
    <dbReference type="NCBI Taxonomy" id="464029"/>
    <lineage>
        <taxon>Bacteria</taxon>
        <taxon>Pseudomonadati</taxon>
        <taxon>Pseudomonadota</taxon>
        <taxon>Alphaproteobacteria</taxon>
        <taxon>Hyphomicrobiales</taxon>
        <taxon>Rhizobiaceae</taxon>
        <taxon>Rhizobium/Agrobacterium group</taxon>
        <taxon>Xaviernesmea</taxon>
    </lineage>
</organism>
<dbReference type="RefSeq" id="WP_075628377.1">
    <property type="nucleotide sequence ID" value="NZ_FOAM01000004.1"/>
</dbReference>
<reference evidence="7 8" key="1">
    <citation type="submission" date="2016-09" db="EMBL/GenBank/DDBJ databases">
        <title>Rhizobium sp. nov., a novel species isolated from the rice rhizosphere.</title>
        <authorList>
            <person name="Zhao J."/>
            <person name="Zhang X."/>
        </authorList>
    </citation>
    <scope>NUCLEOTIDE SEQUENCE [LARGE SCALE GENOMIC DNA]</scope>
    <source>
        <strain evidence="7 8">1.7048</strain>
    </source>
</reference>
<comment type="caution">
    <text evidence="7">The sequence shown here is derived from an EMBL/GenBank/DDBJ whole genome shotgun (WGS) entry which is preliminary data.</text>
</comment>
<name>A0A1Q9AUF1_9HYPH</name>
<dbReference type="PANTHER" id="PTHR47089">
    <property type="entry name" value="ABC TRANSPORTER, PERMEASE PROTEIN"/>
    <property type="match status" value="1"/>
</dbReference>
<dbReference type="EMBL" id="MKIP01000053">
    <property type="protein sequence ID" value="OLP59034.1"/>
    <property type="molecule type" value="Genomic_DNA"/>
</dbReference>
<protein>
    <submittedName>
        <fullName evidence="7">Sugar ABC transporter permease</fullName>
    </submittedName>
</protein>
<evidence type="ECO:0000256" key="3">
    <source>
        <dbReference type="ARBA" id="ARBA00022692"/>
    </source>
</evidence>
<evidence type="ECO:0000313" key="8">
    <source>
        <dbReference type="Proteomes" id="UP000186364"/>
    </source>
</evidence>
<dbReference type="AlphaFoldDB" id="A0A1Q9AUF1"/>
<feature type="transmembrane region" description="Helical" evidence="6">
    <location>
        <begin position="253"/>
        <end position="274"/>
    </location>
</feature>
<feature type="transmembrane region" description="Helical" evidence="6">
    <location>
        <begin position="280"/>
        <end position="299"/>
    </location>
</feature>
<keyword evidence="3 6" id="KW-0812">Transmembrane</keyword>
<feature type="transmembrane region" description="Helical" evidence="6">
    <location>
        <begin position="57"/>
        <end position="79"/>
    </location>
</feature>
<evidence type="ECO:0000256" key="4">
    <source>
        <dbReference type="ARBA" id="ARBA00022989"/>
    </source>
</evidence>
<gene>
    <name evidence="7" type="ORF">BJF93_03665</name>
</gene>
<accession>A0A1Q9AUF1</accession>
<evidence type="ECO:0000256" key="6">
    <source>
        <dbReference type="SAM" id="Phobius"/>
    </source>
</evidence>
<keyword evidence="4 6" id="KW-1133">Transmembrane helix</keyword>
<evidence type="ECO:0000256" key="1">
    <source>
        <dbReference type="ARBA" id="ARBA00004651"/>
    </source>
</evidence>
<feature type="transmembrane region" description="Helical" evidence="6">
    <location>
        <begin position="12"/>
        <end position="37"/>
    </location>
</feature>
<keyword evidence="8" id="KW-1185">Reference proteome</keyword>
<dbReference type="OrthoDB" id="45037at2"/>
<feature type="transmembrane region" description="Helical" evidence="6">
    <location>
        <begin position="204"/>
        <end position="224"/>
    </location>
</feature>
<proteinExistence type="predicted"/>
<dbReference type="Pfam" id="PF02653">
    <property type="entry name" value="BPD_transp_2"/>
    <property type="match status" value="1"/>
</dbReference>
<evidence type="ECO:0000313" key="7">
    <source>
        <dbReference type="EMBL" id="OLP59034.1"/>
    </source>
</evidence>